<dbReference type="Gene3D" id="2.40.10.220">
    <property type="entry name" value="predicted glycosyltransferase like domains"/>
    <property type="match status" value="1"/>
</dbReference>
<gene>
    <name evidence="2" type="ORF">H9L14_03075</name>
</gene>
<sequence length="212" mass="22949">MARSLSLTSFVMENRLPWAEGSSAAPAGAGRFDQAVIIVGGQRSPCSIRSVSSLGATLTGQIRTQQGEQLAIELGTGQRPAASVEWVRRDEAGVRFKQPIDVLALINRALISQPAERRSMPRVELRCGVRLKWGATICDAILRNISARGMQLEADGLPPKGTYLSIQIDGLNVPAGEVMWQKDGLVGIQLMEELRWTSLMPWIRKVSAGGTA</sequence>
<reference evidence="2 3" key="1">
    <citation type="submission" date="2020-08" db="EMBL/GenBank/DDBJ databases">
        <title>Genome sequence of Sphingomonas sediminicola KACC 15039T.</title>
        <authorList>
            <person name="Hyun D.-W."/>
            <person name="Bae J.-W."/>
        </authorList>
    </citation>
    <scope>NUCLEOTIDE SEQUENCE [LARGE SCALE GENOMIC DNA]</scope>
    <source>
        <strain evidence="2 3">KACC 15039</strain>
    </source>
</reference>
<dbReference type="Proteomes" id="UP000516105">
    <property type="component" value="Chromosome"/>
</dbReference>
<dbReference type="RefSeq" id="WP_187709187.1">
    <property type="nucleotide sequence ID" value="NZ_CP060782.1"/>
</dbReference>
<evidence type="ECO:0000313" key="2">
    <source>
        <dbReference type="EMBL" id="QNP46234.1"/>
    </source>
</evidence>
<dbReference type="Pfam" id="PF07238">
    <property type="entry name" value="PilZ"/>
    <property type="match status" value="1"/>
</dbReference>
<organism evidence="2 3">
    <name type="scientific">Sphingomonas sediminicola</name>
    <dbReference type="NCBI Taxonomy" id="386874"/>
    <lineage>
        <taxon>Bacteria</taxon>
        <taxon>Pseudomonadati</taxon>
        <taxon>Pseudomonadota</taxon>
        <taxon>Alphaproteobacteria</taxon>
        <taxon>Sphingomonadales</taxon>
        <taxon>Sphingomonadaceae</taxon>
        <taxon>Sphingomonas</taxon>
    </lineage>
</organism>
<dbReference type="InterPro" id="IPR009875">
    <property type="entry name" value="PilZ_domain"/>
</dbReference>
<dbReference type="SUPFAM" id="SSF141371">
    <property type="entry name" value="PilZ domain-like"/>
    <property type="match status" value="1"/>
</dbReference>
<accession>A0ABX6T8P4</accession>
<feature type="domain" description="PilZ" evidence="1">
    <location>
        <begin position="116"/>
        <end position="190"/>
    </location>
</feature>
<proteinExistence type="predicted"/>
<protein>
    <submittedName>
        <fullName evidence="2">PilZ domain-containing protein</fullName>
    </submittedName>
</protein>
<dbReference type="EMBL" id="CP060782">
    <property type="protein sequence ID" value="QNP46234.1"/>
    <property type="molecule type" value="Genomic_DNA"/>
</dbReference>
<keyword evidence="3" id="KW-1185">Reference proteome</keyword>
<evidence type="ECO:0000259" key="1">
    <source>
        <dbReference type="Pfam" id="PF07238"/>
    </source>
</evidence>
<name>A0ABX6T8P4_9SPHN</name>
<evidence type="ECO:0000313" key="3">
    <source>
        <dbReference type="Proteomes" id="UP000516105"/>
    </source>
</evidence>